<dbReference type="GO" id="GO:0016491">
    <property type="term" value="F:oxidoreductase activity"/>
    <property type="evidence" value="ECO:0007669"/>
    <property type="project" value="UniProtKB-KW"/>
</dbReference>
<keyword evidence="4" id="KW-0560">Oxidoreductase</keyword>
<dbReference type="EMBL" id="CP031165">
    <property type="protein sequence ID" value="AXV05354.1"/>
    <property type="molecule type" value="Genomic_DNA"/>
</dbReference>
<dbReference type="InterPro" id="IPR011707">
    <property type="entry name" value="Cu-oxidase-like_N"/>
</dbReference>
<evidence type="ECO:0000259" key="10">
    <source>
        <dbReference type="Pfam" id="PF07731"/>
    </source>
</evidence>
<comment type="subunit">
    <text evidence="2">Monomer.</text>
</comment>
<evidence type="ECO:0000256" key="5">
    <source>
        <dbReference type="ARBA" id="ARBA00038978"/>
    </source>
</evidence>
<dbReference type="KEGG" id="euz:DVS28_a0652"/>
<dbReference type="Pfam" id="PF07732">
    <property type="entry name" value="Cu-oxidase_3"/>
    <property type="match status" value="1"/>
</dbReference>
<comment type="catalytic activity">
    <reaction evidence="9">
        <text>4 Cu(+) + O2 + 4 H(+) = 4 Cu(2+) + 2 H2O</text>
        <dbReference type="Rhea" id="RHEA:30083"/>
        <dbReference type="ChEBI" id="CHEBI:15377"/>
        <dbReference type="ChEBI" id="CHEBI:15378"/>
        <dbReference type="ChEBI" id="CHEBI:15379"/>
        <dbReference type="ChEBI" id="CHEBI:29036"/>
        <dbReference type="ChEBI" id="CHEBI:49552"/>
        <dbReference type="EC" id="1.16.3.4"/>
    </reaction>
    <physiologicalReaction direction="left-to-right" evidence="9">
        <dbReference type="Rhea" id="RHEA:30084"/>
    </physiologicalReaction>
</comment>
<dbReference type="GO" id="GO:0005507">
    <property type="term" value="F:copper ion binding"/>
    <property type="evidence" value="ECO:0007669"/>
    <property type="project" value="InterPro"/>
</dbReference>
<dbReference type="SUPFAM" id="SSF49503">
    <property type="entry name" value="Cupredoxins"/>
    <property type="match status" value="3"/>
</dbReference>
<evidence type="ECO:0000313" key="13">
    <source>
        <dbReference type="Proteomes" id="UP000264006"/>
    </source>
</evidence>
<dbReference type="PROSITE" id="PS51318">
    <property type="entry name" value="TAT"/>
    <property type="match status" value="1"/>
</dbReference>
<organism evidence="12 13">
    <name type="scientific">Euzebya pacifica</name>
    <dbReference type="NCBI Taxonomy" id="1608957"/>
    <lineage>
        <taxon>Bacteria</taxon>
        <taxon>Bacillati</taxon>
        <taxon>Actinomycetota</taxon>
        <taxon>Nitriliruptoria</taxon>
        <taxon>Euzebyales</taxon>
    </lineage>
</organism>
<evidence type="ECO:0000259" key="11">
    <source>
        <dbReference type="Pfam" id="PF07732"/>
    </source>
</evidence>
<reference evidence="12 13" key="1">
    <citation type="submission" date="2018-09" db="EMBL/GenBank/DDBJ databases">
        <title>Complete genome sequence of Euzebya sp. DY32-46 isolated from seawater of Pacific Ocean.</title>
        <authorList>
            <person name="Xu L."/>
            <person name="Wu Y.-H."/>
            <person name="Xu X.-W."/>
        </authorList>
    </citation>
    <scope>NUCLEOTIDE SEQUENCE [LARGE SCALE GENOMIC DNA]</scope>
    <source>
        <strain evidence="12 13">DY32-46</strain>
    </source>
</reference>
<evidence type="ECO:0000256" key="8">
    <source>
        <dbReference type="ARBA" id="ARBA00043090"/>
    </source>
</evidence>
<dbReference type="Proteomes" id="UP000264006">
    <property type="component" value="Chromosome"/>
</dbReference>
<evidence type="ECO:0000256" key="7">
    <source>
        <dbReference type="ARBA" id="ARBA00042896"/>
    </source>
</evidence>
<dbReference type="PANTHER" id="PTHR48267">
    <property type="entry name" value="CUPREDOXIN SUPERFAMILY PROTEIN"/>
    <property type="match status" value="1"/>
</dbReference>
<dbReference type="AlphaFoldDB" id="A0A346XT07"/>
<dbReference type="Pfam" id="PF07731">
    <property type="entry name" value="Cu-oxidase_2"/>
    <property type="match status" value="1"/>
</dbReference>
<dbReference type="InterPro" id="IPR002355">
    <property type="entry name" value="Cu_oxidase_Cu_BS"/>
</dbReference>
<evidence type="ECO:0000256" key="6">
    <source>
        <dbReference type="ARBA" id="ARBA00041027"/>
    </source>
</evidence>
<dbReference type="InterPro" id="IPR011706">
    <property type="entry name" value="Cu-oxidase_C"/>
</dbReference>
<dbReference type="EC" id="1.16.3.4" evidence="5"/>
<evidence type="ECO:0000256" key="1">
    <source>
        <dbReference type="ARBA" id="ARBA00010609"/>
    </source>
</evidence>
<dbReference type="OrthoDB" id="345021at2"/>
<evidence type="ECO:0000313" key="12">
    <source>
        <dbReference type="EMBL" id="AXV05354.1"/>
    </source>
</evidence>
<feature type="domain" description="Plastocyanin-like" evidence="10">
    <location>
        <begin position="435"/>
        <end position="544"/>
    </location>
</feature>
<dbReference type="PROSITE" id="PS00080">
    <property type="entry name" value="MULTICOPPER_OXIDASE2"/>
    <property type="match status" value="1"/>
</dbReference>
<gene>
    <name evidence="12" type="ORF">DVS28_a0652</name>
</gene>
<evidence type="ECO:0000256" key="4">
    <source>
        <dbReference type="ARBA" id="ARBA00023002"/>
    </source>
</evidence>
<keyword evidence="3" id="KW-0479">Metal-binding</keyword>
<feature type="domain" description="Plastocyanin-like" evidence="11">
    <location>
        <begin position="82"/>
        <end position="202"/>
    </location>
</feature>
<accession>A0A346XT07</accession>
<proteinExistence type="inferred from homology"/>
<sequence length="620" mass="66492">MIPRFNRRDLLRTSTAGAGALAGTTLLARAGVLTGVLGLSSAAASGVAGAIEGAALPLPFTSPLRQPPVITDADISLVAREADVQLLPGQPTKMWTFDGTWPGPTIRRPSGQQTTVRVTNDLPAEVGDITVHHHGGHQAAEHDGGPVQDPVLPGATRTYVYELMEDGEGERAATQWYHDHSHFRTGRNNWFGLQGMFIIDDDVEAALGLPDGDQDLVLMCTNRDVDEQNQLLDRFTAPDREEATALDAAPVGGTGRYPLSGDETASLGPMFLVNGVLQPFADVQARRYRLRLMNAANWQVYNFSLSGPNGTVPMVQIAAEAGLLPVALERDDILLGPAERAEVIVDFTGMEGQRLVLASGPGSASAQGVVPFYNAPTPAEFVEFRVGPVDPDHPDTSSVIDHGQALRELPHWAAGLAAQPDRVWVFGVGVDEAGRAAWTINGRAFDHDRVDARPELGASETWLLANTTQQTHFIHIHDVDWVVLQRNGDPAPVHEQGLKETFRIDPGEVVLVGSTFTDHLGPYMMHCHMLEHEDHGMMNTWEVVEPGQGDRPAGLGSVAEALAADMATAESLSVAQAVIGAARNGRPAPMSLLNRLNAGRGVVTDIPSQAALYCDLNDLR</sequence>
<dbReference type="InterPro" id="IPR045087">
    <property type="entry name" value="Cu-oxidase_fam"/>
</dbReference>
<evidence type="ECO:0000256" key="9">
    <source>
        <dbReference type="ARBA" id="ARBA00048092"/>
    </source>
</evidence>
<evidence type="ECO:0000256" key="2">
    <source>
        <dbReference type="ARBA" id="ARBA00011245"/>
    </source>
</evidence>
<evidence type="ECO:0000256" key="3">
    <source>
        <dbReference type="ARBA" id="ARBA00022723"/>
    </source>
</evidence>
<dbReference type="InterPro" id="IPR006311">
    <property type="entry name" value="TAT_signal"/>
</dbReference>
<dbReference type="Gene3D" id="2.60.40.420">
    <property type="entry name" value="Cupredoxins - blue copper proteins"/>
    <property type="match status" value="3"/>
</dbReference>
<name>A0A346XT07_9ACTN</name>
<keyword evidence="13" id="KW-1185">Reference proteome</keyword>
<comment type="similarity">
    <text evidence="1">Belongs to the multicopper oxidase family.</text>
</comment>
<protein>
    <recommendedName>
        <fullName evidence="6">Multicopper oxidase CueO</fullName>
        <ecNumber evidence="5">1.16.3.4</ecNumber>
    </recommendedName>
    <alternativeName>
        <fullName evidence="7">Copper efflux oxidase</fullName>
    </alternativeName>
    <alternativeName>
        <fullName evidence="8">Cuprous oxidase</fullName>
    </alternativeName>
</protein>
<dbReference type="PANTHER" id="PTHR48267:SF1">
    <property type="entry name" value="BILIRUBIN OXIDASE"/>
    <property type="match status" value="1"/>
</dbReference>
<dbReference type="InterPro" id="IPR008972">
    <property type="entry name" value="Cupredoxin"/>
</dbReference>